<organism evidence="1 3">
    <name type="scientific">Pectobacterium wasabiae</name>
    <dbReference type="NCBI Taxonomy" id="55208"/>
    <lineage>
        <taxon>Bacteria</taxon>
        <taxon>Pseudomonadati</taxon>
        <taxon>Pseudomonadota</taxon>
        <taxon>Gammaproteobacteria</taxon>
        <taxon>Enterobacterales</taxon>
        <taxon>Pectobacteriaceae</taxon>
        <taxon>Pectobacterium</taxon>
    </lineage>
</organism>
<proteinExistence type="predicted"/>
<evidence type="ECO:0000313" key="4">
    <source>
        <dbReference type="Proteomes" id="UP000029436"/>
    </source>
</evidence>
<sequence>MLKSHLIAKCLFQCGMISDIQSGESAVESIFNEYFPDGSFSKWNTQLSDNVAEHFLHISRGSSTIRVDSFIKDLWDL</sequence>
<dbReference type="Proteomes" id="UP000029436">
    <property type="component" value="Unassembled WGS sequence"/>
</dbReference>
<evidence type="ECO:0000313" key="2">
    <source>
        <dbReference type="EMBL" id="KGA30102.1"/>
    </source>
</evidence>
<name>A0AAW3EQ11_9GAMM</name>
<gene>
    <name evidence="1" type="ORF">JV38_02985</name>
    <name evidence="2" type="ORF">KU73_06710</name>
</gene>
<evidence type="ECO:0008006" key="5">
    <source>
        <dbReference type="Google" id="ProtNLM"/>
    </source>
</evidence>
<keyword evidence="4" id="KW-1185">Reference proteome</keyword>
<dbReference type="EMBL" id="JQHP01000001">
    <property type="protein sequence ID" value="KFX09900.1"/>
    <property type="molecule type" value="Genomic_DNA"/>
</dbReference>
<evidence type="ECO:0000313" key="1">
    <source>
        <dbReference type="EMBL" id="KFX09900.1"/>
    </source>
</evidence>
<reference evidence="3 4" key="1">
    <citation type="submission" date="2014-08" db="EMBL/GenBank/DDBJ databases">
        <title>Genome sequences of NCPPB Pectobacterium isolates.</title>
        <authorList>
            <person name="Glover R.H."/>
            <person name="Sapp M."/>
            <person name="Elphinstone J."/>
        </authorList>
    </citation>
    <scope>NUCLEOTIDE SEQUENCE [LARGE SCALE GENOMIC DNA]</scope>
    <source>
        <strain evidence="1 3">NCPPB 3701</strain>
        <strain evidence="2 4">NCPPB3702</strain>
    </source>
</reference>
<dbReference type="AlphaFoldDB" id="A0AAW3EQ11"/>
<evidence type="ECO:0000313" key="3">
    <source>
        <dbReference type="Proteomes" id="UP000029257"/>
    </source>
</evidence>
<comment type="caution">
    <text evidence="1">The sequence shown here is derived from an EMBL/GenBank/DDBJ whole genome shotgun (WGS) entry which is preliminary data.</text>
</comment>
<dbReference type="Proteomes" id="UP000029257">
    <property type="component" value="Unassembled WGS sequence"/>
</dbReference>
<dbReference type="EMBL" id="JQOH01000002">
    <property type="protein sequence ID" value="KGA30102.1"/>
    <property type="molecule type" value="Genomic_DNA"/>
</dbReference>
<accession>A0AAW3EQ11</accession>
<dbReference type="RefSeq" id="WP_005967146.1">
    <property type="nucleotide sequence ID" value="NZ_JQHP01000001.1"/>
</dbReference>
<protein>
    <recommendedName>
        <fullName evidence="5">CdiI immunity protein domain-containing protein</fullName>
    </recommendedName>
</protein>